<dbReference type="Gene3D" id="1.20.5.320">
    <property type="entry name" value="6-Phosphogluconate Dehydrogenase, domain 3"/>
    <property type="match status" value="1"/>
</dbReference>
<dbReference type="EMBL" id="JAUSZV010000005">
    <property type="protein sequence ID" value="MDQ0907986.1"/>
    <property type="molecule type" value="Genomic_DNA"/>
</dbReference>
<feature type="compositionally biased region" description="Basic and acidic residues" evidence="1">
    <location>
        <begin position="82"/>
        <end position="92"/>
    </location>
</feature>
<keyword evidence="2" id="KW-0732">Signal</keyword>
<evidence type="ECO:0000313" key="3">
    <source>
        <dbReference type="EMBL" id="MDQ0907986.1"/>
    </source>
</evidence>
<evidence type="ECO:0008006" key="5">
    <source>
        <dbReference type="Google" id="ProtNLM"/>
    </source>
</evidence>
<feature type="compositionally biased region" description="Low complexity" evidence="1">
    <location>
        <begin position="95"/>
        <end position="116"/>
    </location>
</feature>
<comment type="caution">
    <text evidence="3">The sequence shown here is derived from an EMBL/GenBank/DDBJ whole genome shotgun (WGS) entry which is preliminary data.</text>
</comment>
<accession>A0AAW8FCY0</accession>
<organism evidence="3 4">
    <name type="scientific">Streptomyces canus</name>
    <dbReference type="NCBI Taxonomy" id="58343"/>
    <lineage>
        <taxon>Bacteria</taxon>
        <taxon>Bacillati</taxon>
        <taxon>Actinomycetota</taxon>
        <taxon>Actinomycetes</taxon>
        <taxon>Kitasatosporales</taxon>
        <taxon>Streptomycetaceae</taxon>
        <taxon>Streptomyces</taxon>
        <taxon>Streptomyces aurantiacus group</taxon>
    </lineage>
</organism>
<protein>
    <recommendedName>
        <fullName evidence="5">Collagen-like protein</fullName>
    </recommendedName>
</protein>
<feature type="signal peptide" evidence="2">
    <location>
        <begin position="1"/>
        <end position="35"/>
    </location>
</feature>
<proteinExistence type="predicted"/>
<gene>
    <name evidence="3" type="ORF">QFZ22_003971</name>
</gene>
<sequence>MNRRTIRISRLRSATMVSVGAVAVALSVVPSTVAAADAMQGSSADRTVPQLRPNNAPTGAIADAIRRAGSDGQAALQPGGADQDRALQDRGRGPQGKPGKQGPRGPQGAQGSRGPQGPQGPRGPRGPQGPQGTPGSVGSSYVITTTAAGTATANCLGTDVATGGGALAATPLTGSYPIGGTAVTPPTGWQGIATGTGALVTAYVVCADVTP</sequence>
<evidence type="ECO:0000256" key="2">
    <source>
        <dbReference type="SAM" id="SignalP"/>
    </source>
</evidence>
<evidence type="ECO:0000313" key="4">
    <source>
        <dbReference type="Proteomes" id="UP001234216"/>
    </source>
</evidence>
<reference evidence="3" key="1">
    <citation type="submission" date="2023-07" db="EMBL/GenBank/DDBJ databases">
        <title>Comparative genomics of wheat-associated soil bacteria to identify genetic determinants of phenazine resistance.</title>
        <authorList>
            <person name="Mouncey N."/>
        </authorList>
    </citation>
    <scope>NUCLEOTIDE SEQUENCE</scope>
    <source>
        <strain evidence="3">V4I22</strain>
    </source>
</reference>
<dbReference type="Proteomes" id="UP001234216">
    <property type="component" value="Unassembled WGS sequence"/>
</dbReference>
<feature type="chain" id="PRO_5043600135" description="Collagen-like protein" evidence="2">
    <location>
        <begin position="36"/>
        <end position="211"/>
    </location>
</feature>
<dbReference type="InterPro" id="IPR008160">
    <property type="entry name" value="Collagen"/>
</dbReference>
<evidence type="ECO:0000256" key="1">
    <source>
        <dbReference type="SAM" id="MobiDB-lite"/>
    </source>
</evidence>
<dbReference type="RefSeq" id="WP_306976970.1">
    <property type="nucleotide sequence ID" value="NZ_JAUSZV010000005.1"/>
</dbReference>
<dbReference type="AlphaFoldDB" id="A0AAW8FCY0"/>
<feature type="region of interest" description="Disordered" evidence="1">
    <location>
        <begin position="69"/>
        <end position="140"/>
    </location>
</feature>
<name>A0AAW8FCY0_9ACTN</name>
<dbReference type="Pfam" id="PF01391">
    <property type="entry name" value="Collagen"/>
    <property type="match status" value="1"/>
</dbReference>